<feature type="chain" id="PRO_5038927456" description="Secreted protein" evidence="1">
    <location>
        <begin position="22"/>
        <end position="247"/>
    </location>
</feature>
<feature type="signal peptide" evidence="1">
    <location>
        <begin position="1"/>
        <end position="21"/>
    </location>
</feature>
<name>A0A3A9YHV1_9ACTN</name>
<dbReference type="EMBL" id="RAZT01000001">
    <property type="protein sequence ID" value="RKN36459.1"/>
    <property type="molecule type" value="Genomic_DNA"/>
</dbReference>
<evidence type="ECO:0000256" key="1">
    <source>
        <dbReference type="SAM" id="SignalP"/>
    </source>
</evidence>
<evidence type="ECO:0000313" key="3">
    <source>
        <dbReference type="Proteomes" id="UP000275865"/>
    </source>
</evidence>
<dbReference type="PROSITE" id="PS51257">
    <property type="entry name" value="PROKAR_LIPOPROTEIN"/>
    <property type="match status" value="1"/>
</dbReference>
<organism evidence="2 3">
    <name type="scientific">Micromonospora musae</name>
    <dbReference type="NCBI Taxonomy" id="1894970"/>
    <lineage>
        <taxon>Bacteria</taxon>
        <taxon>Bacillati</taxon>
        <taxon>Actinomycetota</taxon>
        <taxon>Actinomycetes</taxon>
        <taxon>Micromonosporales</taxon>
        <taxon>Micromonosporaceae</taxon>
        <taxon>Micromonospora</taxon>
    </lineage>
</organism>
<protein>
    <recommendedName>
        <fullName evidence="4">Secreted protein</fullName>
    </recommendedName>
</protein>
<accession>A0A3A9YHV1</accession>
<evidence type="ECO:0000313" key="2">
    <source>
        <dbReference type="EMBL" id="RKN36459.1"/>
    </source>
</evidence>
<comment type="caution">
    <text evidence="2">The sequence shown here is derived from an EMBL/GenBank/DDBJ whole genome shotgun (WGS) entry which is preliminary data.</text>
</comment>
<sequence length="247" mass="25075">MHRLLALLAVPAVLASTVTVAACAGGDRSEPEPPTGATTLVLRLSELPGLLPPGGVATVAPRHSLFGDGRLISAASGPTGGWPQLRVDTVSTEDLRELFRTAAALPDEPGTAAPDGPVVQVVVGTSGGRRGVTLARDDAAATRLRADLARHSGGPPAPYEPPAVAIVATPADPAEPARPWPLPTLTGEPLGGTSAGSTCLVLRSAELDAARRAIEATDGDARWSSAGRVWQVAARPLLPDETGCADL</sequence>
<reference evidence="2 3" key="1">
    <citation type="submission" date="2018-09" db="EMBL/GenBank/DDBJ databases">
        <title>Micromonospora sp. nov. MS1-9, isolated from a root of Musa sp.</title>
        <authorList>
            <person name="Kuncharoen N."/>
            <person name="Kudo T."/>
            <person name="Ohkuma M."/>
            <person name="Yuki M."/>
            <person name="Tanasupawat S."/>
        </authorList>
    </citation>
    <scope>NUCLEOTIDE SEQUENCE [LARGE SCALE GENOMIC DNA]</scope>
    <source>
        <strain evidence="2 3">MS1-9</strain>
    </source>
</reference>
<dbReference type="AlphaFoldDB" id="A0A3A9YHV1"/>
<gene>
    <name evidence="2" type="ORF">D7044_02095</name>
</gene>
<dbReference type="Proteomes" id="UP000275865">
    <property type="component" value="Unassembled WGS sequence"/>
</dbReference>
<dbReference type="RefSeq" id="WP_120687766.1">
    <property type="nucleotide sequence ID" value="NZ_RAZT01000001.1"/>
</dbReference>
<proteinExistence type="predicted"/>
<evidence type="ECO:0008006" key="4">
    <source>
        <dbReference type="Google" id="ProtNLM"/>
    </source>
</evidence>
<keyword evidence="1" id="KW-0732">Signal</keyword>